<keyword evidence="2" id="KW-1185">Reference proteome</keyword>
<protein>
    <submittedName>
        <fullName evidence="1">Uncharacterized protein</fullName>
    </submittedName>
</protein>
<proteinExistence type="predicted"/>
<dbReference type="HOGENOM" id="CLU_3133915_0_0_0"/>
<accession>B0VIW0</accession>
<organism evidence="1 2">
    <name type="scientific">Cloacimonas acidaminovorans (strain Evry)</name>
    <dbReference type="NCBI Taxonomy" id="459349"/>
    <lineage>
        <taxon>Bacteria</taxon>
        <taxon>Pseudomonadati</taxon>
        <taxon>Candidatus Cloacimonadota</taxon>
        <taxon>Candidatus Cloacimonadia</taxon>
        <taxon>Candidatus Cloacimonadales</taxon>
        <taxon>Candidatus Cloacimonadaceae</taxon>
        <taxon>Candidatus Cloacimonas</taxon>
    </lineage>
</organism>
<name>B0VIW0_CLOAI</name>
<sequence length="49" mass="5821">MDKRIIVSLRAIGKDPEKLKKPIPFEAIHRDKVAFDEKNLTRIDKMKRM</sequence>
<dbReference type="Proteomes" id="UP000002019">
    <property type="component" value="Chromosome"/>
</dbReference>
<gene>
    <name evidence="1" type="ordered locus">CLOAM0109</name>
</gene>
<dbReference type="AlphaFoldDB" id="B0VIW0"/>
<dbReference type="RefSeq" id="WP_015423881.1">
    <property type="nucleotide sequence ID" value="NC_020449.1"/>
</dbReference>
<reference evidence="1 2" key="1">
    <citation type="journal article" date="2008" name="J. Bacteriol.">
        <title>'Candidatus Cloacamonas acidaminovorans': genome sequence reconstruction provides a first glimpse of a new bacterial division.</title>
        <authorList>
            <person name="Pelletier E."/>
            <person name="Kreimeyer A."/>
            <person name="Bocs S."/>
            <person name="Rouy Z."/>
            <person name="Gyapay G."/>
            <person name="Chouari R."/>
            <person name="Riviere D."/>
            <person name="Ganesan A."/>
            <person name="Daegelen P."/>
            <person name="Sghir A."/>
            <person name="Cohen G.N."/>
            <person name="Medigue C."/>
            <person name="Weissenbach J."/>
            <person name="Le Paslier D."/>
        </authorList>
    </citation>
    <scope>NUCLEOTIDE SEQUENCE [LARGE SCALE GENOMIC DNA]</scope>
    <source>
        <strain evidence="2">Evry</strain>
    </source>
</reference>
<dbReference type="KEGG" id="caci:CLOAM0109"/>
<evidence type="ECO:0000313" key="1">
    <source>
        <dbReference type="EMBL" id="CAO80020.1"/>
    </source>
</evidence>
<evidence type="ECO:0000313" key="2">
    <source>
        <dbReference type="Proteomes" id="UP000002019"/>
    </source>
</evidence>
<dbReference type="EMBL" id="CU466930">
    <property type="protein sequence ID" value="CAO80020.1"/>
    <property type="molecule type" value="Genomic_DNA"/>
</dbReference>